<reference evidence="2 3" key="1">
    <citation type="submission" date="2024-07" db="EMBL/GenBank/DDBJ databases">
        <title>Section-level genome sequencing and comparative genomics of Aspergillus sections Usti and Cavernicolus.</title>
        <authorList>
            <consortium name="Lawrence Berkeley National Laboratory"/>
            <person name="Nybo J.L."/>
            <person name="Vesth T.C."/>
            <person name="Theobald S."/>
            <person name="Frisvad J.C."/>
            <person name="Larsen T.O."/>
            <person name="Kjaerboelling I."/>
            <person name="Rothschild-Mancinelli K."/>
            <person name="Lyhne E.K."/>
            <person name="Kogle M.E."/>
            <person name="Barry K."/>
            <person name="Clum A."/>
            <person name="Na H."/>
            <person name="Ledsgaard L."/>
            <person name="Lin J."/>
            <person name="Lipzen A."/>
            <person name="Kuo A."/>
            <person name="Riley R."/>
            <person name="Mondo S."/>
            <person name="Labutti K."/>
            <person name="Haridas S."/>
            <person name="Pangalinan J."/>
            <person name="Salamov A.A."/>
            <person name="Simmons B.A."/>
            <person name="Magnuson J.K."/>
            <person name="Chen J."/>
            <person name="Drula E."/>
            <person name="Henrissat B."/>
            <person name="Wiebenga A."/>
            <person name="Lubbers R.J."/>
            <person name="Gomes A.C."/>
            <person name="Makela M.R."/>
            <person name="Stajich J."/>
            <person name="Grigoriev I.V."/>
            <person name="Mortensen U.H."/>
            <person name="De Vries R.P."/>
            <person name="Baker S.E."/>
            <person name="Andersen M.R."/>
        </authorList>
    </citation>
    <scope>NUCLEOTIDE SEQUENCE [LARGE SCALE GENOMIC DNA]</scope>
    <source>
        <strain evidence="2 3">CBS 588.65</strain>
    </source>
</reference>
<evidence type="ECO:0000313" key="3">
    <source>
        <dbReference type="Proteomes" id="UP001610334"/>
    </source>
</evidence>
<name>A0ABR4H250_9EURO</name>
<evidence type="ECO:0000313" key="2">
    <source>
        <dbReference type="EMBL" id="KAL2809524.1"/>
    </source>
</evidence>
<accession>A0ABR4H250</accession>
<protein>
    <submittedName>
        <fullName evidence="2">Uncharacterized protein</fullName>
    </submittedName>
</protein>
<keyword evidence="1" id="KW-1133">Transmembrane helix</keyword>
<proteinExistence type="predicted"/>
<evidence type="ECO:0000256" key="1">
    <source>
        <dbReference type="SAM" id="Phobius"/>
    </source>
</evidence>
<keyword evidence="1" id="KW-0812">Transmembrane</keyword>
<dbReference type="Proteomes" id="UP001610334">
    <property type="component" value="Unassembled WGS sequence"/>
</dbReference>
<comment type="caution">
    <text evidence="2">The sequence shown here is derived from an EMBL/GenBank/DDBJ whole genome shotgun (WGS) entry which is preliminary data.</text>
</comment>
<gene>
    <name evidence="2" type="ORF">BJX63DRAFT_405249</name>
</gene>
<organism evidence="2 3">
    <name type="scientific">Aspergillus granulosus</name>
    <dbReference type="NCBI Taxonomy" id="176169"/>
    <lineage>
        <taxon>Eukaryota</taxon>
        <taxon>Fungi</taxon>
        <taxon>Dikarya</taxon>
        <taxon>Ascomycota</taxon>
        <taxon>Pezizomycotina</taxon>
        <taxon>Eurotiomycetes</taxon>
        <taxon>Eurotiomycetidae</taxon>
        <taxon>Eurotiales</taxon>
        <taxon>Aspergillaceae</taxon>
        <taxon>Aspergillus</taxon>
        <taxon>Aspergillus subgen. Nidulantes</taxon>
    </lineage>
</organism>
<dbReference type="EMBL" id="JBFXLT010000087">
    <property type="protein sequence ID" value="KAL2809524.1"/>
    <property type="molecule type" value="Genomic_DNA"/>
</dbReference>
<feature type="transmembrane region" description="Helical" evidence="1">
    <location>
        <begin position="92"/>
        <end position="114"/>
    </location>
</feature>
<keyword evidence="3" id="KW-1185">Reference proteome</keyword>
<sequence length="159" mass="16308">MTTWFSTIGKRIRCGRKGRLYGVKGSGLGLEHFALRLEGRCGGGSSGGGGIKGDGSIHQGHMYRLGPLLANCGQCGLRNLLRHLVTAQGSDLAAALGGAFFVVVGVVCIVGGSGSCNGPLADCMCCCVGILTAERAARTGRIPVAVATRAGKPSRYRNT</sequence>
<keyword evidence="1" id="KW-0472">Membrane</keyword>